<comment type="function">
    <text evidence="7 8">Recognizes and hydrolyzes the peptide bond at the C-terminal Gly of ubiquitin. Involved in the processing of poly-ubiquitin precursors as well as that of ubiquitinated proteins.</text>
</comment>
<dbReference type="CDD" id="cd02674">
    <property type="entry name" value="Peptidase_C19R"/>
    <property type="match status" value="1"/>
</dbReference>
<organism evidence="11 12">
    <name type="scientific">Lupinus albus</name>
    <name type="common">White lupine</name>
    <name type="synonym">Lupinus termis</name>
    <dbReference type="NCBI Taxonomy" id="3870"/>
    <lineage>
        <taxon>Eukaryota</taxon>
        <taxon>Viridiplantae</taxon>
        <taxon>Streptophyta</taxon>
        <taxon>Embryophyta</taxon>
        <taxon>Tracheophyta</taxon>
        <taxon>Spermatophyta</taxon>
        <taxon>Magnoliopsida</taxon>
        <taxon>eudicotyledons</taxon>
        <taxon>Gunneridae</taxon>
        <taxon>Pentapetalae</taxon>
        <taxon>rosids</taxon>
        <taxon>fabids</taxon>
        <taxon>Fabales</taxon>
        <taxon>Fabaceae</taxon>
        <taxon>Papilionoideae</taxon>
        <taxon>50 kb inversion clade</taxon>
        <taxon>genistoids sensu lato</taxon>
        <taxon>core genistoids</taxon>
        <taxon>Genisteae</taxon>
        <taxon>Lupinus</taxon>
    </lineage>
</organism>
<evidence type="ECO:0000256" key="6">
    <source>
        <dbReference type="ARBA" id="ARBA00022807"/>
    </source>
</evidence>
<dbReference type="EMBL" id="WOCE01000019">
    <property type="protein sequence ID" value="KAE9593094.1"/>
    <property type="molecule type" value="Genomic_DNA"/>
</dbReference>
<evidence type="ECO:0000256" key="1">
    <source>
        <dbReference type="ARBA" id="ARBA00000707"/>
    </source>
</evidence>
<dbReference type="InterPro" id="IPR050185">
    <property type="entry name" value="Ub_carboxyl-term_hydrolase"/>
</dbReference>
<dbReference type="PANTHER" id="PTHR21646">
    <property type="entry name" value="UBIQUITIN CARBOXYL-TERMINAL HYDROLASE"/>
    <property type="match status" value="1"/>
</dbReference>
<protein>
    <recommendedName>
        <fullName evidence="8">Ubiquitin carboxyl-terminal hydrolase</fullName>
        <ecNumber evidence="8">3.4.19.12</ecNumber>
    </recommendedName>
</protein>
<evidence type="ECO:0000313" key="12">
    <source>
        <dbReference type="Proteomes" id="UP000447434"/>
    </source>
</evidence>
<keyword evidence="6 8" id="KW-0788">Thiol protease</keyword>
<keyword evidence="12" id="KW-1185">Reference proteome</keyword>
<dbReference type="AlphaFoldDB" id="A0A6A4NYX2"/>
<dbReference type="InterPro" id="IPR028889">
    <property type="entry name" value="USP"/>
</dbReference>
<dbReference type="GO" id="GO:0016579">
    <property type="term" value="P:protein deubiquitination"/>
    <property type="evidence" value="ECO:0007669"/>
    <property type="project" value="InterPro"/>
</dbReference>
<dbReference type="OrthoDB" id="292964at2759"/>
<evidence type="ECO:0000256" key="3">
    <source>
        <dbReference type="ARBA" id="ARBA00022670"/>
    </source>
</evidence>
<sequence length="976" mass="110491">MDSYSLSEDCSNNNTIQLPNDQRVYLVPHRWWKDAQDSVPADLDEKKGIIYNASPGSTGPMKIINNIFSSDIVFNLRREEDLPNNRENGEVGVSGRDFALVSGEMWLRALKWHSDSKNAMKDEKGLSATADDMSDVYPLQLRLSVQKETNSLGVRISKRDNAVELFKRSCKIFCVDTEMIRIWDFSGQTTLFFVNDKSKSPTDFQRQCEEIFLELQVYGLSDSLKCREGEIYEIASFYGSASLKMNGSSGTMNGDSLTFSLRHGEAGSLGLTGLQNLGNTCFMNSALQCLAHTPKLVDYFVKDYGREINHDNPLGMNGEIALAFGDLLRKLWAPGASPVVPKSFKSKLDRFAPQFSGFNQHDSQELLAFLLDGLHEDLNRVKRKPYFEVKDGDGRPDEEVADEYWHNHLARNDSIIVDVCQGQYKSTLVCPVCRKISVTFDPFMYLSLPLPSTAIRTMTLTVVNSCSDGIAQLSPYTISVPKNGRFEDLTRALGIACYLGADETILVAEFRCEYVSILSKTTSEARSVLQVFTNCIIRFLEDPCDSLSLIRDADRLVAYRFKKDSVDAPLVVFMNQRMEERTGNLYNCGAENTSNTLVNDCFEHLPPKVGGKSVLLGIMVYLKFRTQRQIRFSFSNSIVEHLYKKLILTTTVLKKTGFTFMLCVGLLQYIHGKLTPNWKAFGIPIVARLCNITDGSDLHNFYLKFLSLFRISTEETSGDFDASRKTEEIVKTEGITTPSLGPNEEGSDSPSDGGFQFYITDEKGTAKGSKILMNEPLVINGDLRRLHVLVSWSDKRIQQYEPLLFSSLPEVFKSSFFAKRPQEPISLYKCLEAFLQEEPLGPEDMWYCPSCKKHRQASKKLDLWRLPEVLVIHLKRFQYSRFMKNKLETYVDFPVDNLDLSAYIAYGNGKSYRYMLYAISNHYGSMGGGHYTAFVHHGGDQWYDFDDSHVHPISKEKIKSGAAYVLFYRRVSEIST</sequence>
<dbReference type="PROSITE" id="PS50235">
    <property type="entry name" value="USP_3"/>
    <property type="match status" value="1"/>
</dbReference>
<proteinExistence type="inferred from homology"/>
<dbReference type="GO" id="GO:0004843">
    <property type="term" value="F:cysteine-type deubiquitinase activity"/>
    <property type="evidence" value="ECO:0007669"/>
    <property type="project" value="UniProtKB-UniRule"/>
</dbReference>
<dbReference type="Pfam" id="PF25242">
    <property type="entry name" value="Ubiquitin_UBP8"/>
    <property type="match status" value="1"/>
</dbReference>
<evidence type="ECO:0000259" key="10">
    <source>
        <dbReference type="PROSITE" id="PS50235"/>
    </source>
</evidence>
<dbReference type="Proteomes" id="UP000447434">
    <property type="component" value="Chromosome 19"/>
</dbReference>
<comment type="similarity">
    <text evidence="2 8">Belongs to the peptidase C19 family.</text>
</comment>
<keyword evidence="5 8" id="KW-0378">Hydrolase</keyword>
<dbReference type="Pfam" id="PF00443">
    <property type="entry name" value="UCH"/>
    <property type="match status" value="1"/>
</dbReference>
<evidence type="ECO:0000313" key="11">
    <source>
        <dbReference type="EMBL" id="KAE9593094.1"/>
    </source>
</evidence>
<keyword evidence="3 8" id="KW-0645">Protease</keyword>
<feature type="region of interest" description="Disordered" evidence="9">
    <location>
        <begin position="733"/>
        <end position="752"/>
    </location>
</feature>
<comment type="catalytic activity">
    <reaction evidence="1 8">
        <text>Thiol-dependent hydrolysis of ester, thioester, amide, peptide and isopeptide bonds formed by the C-terminal Gly of ubiquitin (a 76-residue protein attached to proteins as an intracellular targeting signal).</text>
        <dbReference type="EC" id="3.4.19.12"/>
    </reaction>
</comment>
<dbReference type="Gene3D" id="3.30.2230.10">
    <property type="entry name" value="DUSP-like"/>
    <property type="match status" value="1"/>
</dbReference>
<evidence type="ECO:0000256" key="5">
    <source>
        <dbReference type="ARBA" id="ARBA00022801"/>
    </source>
</evidence>
<keyword evidence="4 8" id="KW-0833">Ubl conjugation pathway</keyword>
<evidence type="ECO:0000256" key="7">
    <source>
        <dbReference type="ARBA" id="ARBA00037450"/>
    </source>
</evidence>
<accession>A0A6A4NYX2</accession>
<name>A0A6A4NYX2_LUPAL</name>
<evidence type="ECO:0000256" key="9">
    <source>
        <dbReference type="SAM" id="MobiDB-lite"/>
    </source>
</evidence>
<gene>
    <name evidence="11" type="ORF">Lalb_Chr19g0136151</name>
</gene>
<dbReference type="PROSITE" id="PS00973">
    <property type="entry name" value="USP_2"/>
    <property type="match status" value="1"/>
</dbReference>
<comment type="caution">
    <text evidence="11">The sequence shown here is derived from an EMBL/GenBank/DDBJ whole genome shotgun (WGS) entry which is preliminary data.</text>
</comment>
<dbReference type="SUPFAM" id="SSF54001">
    <property type="entry name" value="Cysteine proteinases"/>
    <property type="match status" value="1"/>
</dbReference>
<dbReference type="InterPro" id="IPR035927">
    <property type="entry name" value="DUSP-like_sf"/>
</dbReference>
<evidence type="ECO:0000256" key="4">
    <source>
        <dbReference type="ARBA" id="ARBA00022786"/>
    </source>
</evidence>
<dbReference type="PANTHER" id="PTHR21646:SF24">
    <property type="entry name" value="UBIQUITIN CARBOXYL-TERMINAL HYDROLASE"/>
    <property type="match status" value="1"/>
</dbReference>
<dbReference type="Gene3D" id="3.90.70.10">
    <property type="entry name" value="Cysteine proteinases"/>
    <property type="match status" value="2"/>
</dbReference>
<dbReference type="InterPro" id="IPR057372">
    <property type="entry name" value="Ubiquitin_UBP8/5"/>
</dbReference>
<dbReference type="InterPro" id="IPR001394">
    <property type="entry name" value="Peptidase_C19_UCH"/>
</dbReference>
<dbReference type="PROSITE" id="PS00972">
    <property type="entry name" value="USP_1"/>
    <property type="match status" value="1"/>
</dbReference>
<dbReference type="EC" id="3.4.19.12" evidence="8"/>
<evidence type="ECO:0000256" key="2">
    <source>
        <dbReference type="ARBA" id="ARBA00009085"/>
    </source>
</evidence>
<feature type="domain" description="USP" evidence="10">
    <location>
        <begin position="272"/>
        <end position="971"/>
    </location>
</feature>
<reference evidence="12" key="1">
    <citation type="journal article" date="2020" name="Nat. Commun.">
        <title>Genome sequence of the cluster root forming white lupin.</title>
        <authorList>
            <person name="Hufnagel B."/>
            <person name="Marques A."/>
            <person name="Soriano A."/>
            <person name="Marques L."/>
            <person name="Divol F."/>
            <person name="Doumas P."/>
            <person name="Sallet E."/>
            <person name="Mancinotti D."/>
            <person name="Carrere S."/>
            <person name="Marande W."/>
            <person name="Arribat S."/>
            <person name="Keller J."/>
            <person name="Huneau C."/>
            <person name="Blein T."/>
            <person name="Aime D."/>
            <person name="Laguerre M."/>
            <person name="Taylor J."/>
            <person name="Schubert V."/>
            <person name="Nelson M."/>
            <person name="Geu-Flores F."/>
            <person name="Crespi M."/>
            <person name="Gallardo-Guerrero K."/>
            <person name="Delaux P.-M."/>
            <person name="Salse J."/>
            <person name="Berges H."/>
            <person name="Guyot R."/>
            <person name="Gouzy J."/>
            <person name="Peret B."/>
        </authorList>
    </citation>
    <scope>NUCLEOTIDE SEQUENCE [LARGE SCALE GENOMIC DNA]</scope>
    <source>
        <strain evidence="12">cv. Amiga</strain>
    </source>
</reference>
<dbReference type="GO" id="GO:0006508">
    <property type="term" value="P:proteolysis"/>
    <property type="evidence" value="ECO:0007669"/>
    <property type="project" value="UniProtKB-KW"/>
</dbReference>
<dbReference type="InterPro" id="IPR038765">
    <property type="entry name" value="Papain-like_cys_pep_sf"/>
</dbReference>
<evidence type="ECO:0000256" key="8">
    <source>
        <dbReference type="RuleBase" id="RU366025"/>
    </source>
</evidence>
<dbReference type="InterPro" id="IPR018200">
    <property type="entry name" value="USP_CS"/>
</dbReference>